<dbReference type="OrthoDB" id="2196169at2759"/>
<evidence type="ECO:0000256" key="1">
    <source>
        <dbReference type="SAM" id="MobiDB-lite"/>
    </source>
</evidence>
<sequence length="135" mass="16111">MIILTNINSHNFIEINDTIPFTLQKDTKYFLRVTTGKFTIKAFIQLYFMNPKEDIYISTSNLEYFLFKTRIIKSRVCLRKGEEKEREREYLKIEEGINKGRGNDRKSNGDTLNRVPKRGNEGKGKDTQYHQYYFH</sequence>
<feature type="region of interest" description="Disordered" evidence="1">
    <location>
        <begin position="93"/>
        <end position="128"/>
    </location>
</feature>
<name>R0KP45_NOSB1</name>
<dbReference type="EMBL" id="KB909345">
    <property type="protein sequence ID" value="EOB12461.1"/>
    <property type="molecule type" value="Genomic_DNA"/>
</dbReference>
<proteinExistence type="predicted"/>
<dbReference type="VEuPathDB" id="MicrosporidiaDB:NBO_437g0004"/>
<feature type="compositionally biased region" description="Basic and acidic residues" evidence="1">
    <location>
        <begin position="118"/>
        <end position="128"/>
    </location>
</feature>
<evidence type="ECO:0000313" key="2">
    <source>
        <dbReference type="EMBL" id="EOB12461.1"/>
    </source>
</evidence>
<evidence type="ECO:0000313" key="3">
    <source>
        <dbReference type="Proteomes" id="UP000016927"/>
    </source>
</evidence>
<gene>
    <name evidence="2" type="ORF">NBO_437g0004</name>
</gene>
<feature type="compositionally biased region" description="Basic and acidic residues" evidence="1">
    <location>
        <begin position="93"/>
        <end position="108"/>
    </location>
</feature>
<accession>R0KP45</accession>
<dbReference type="Proteomes" id="UP000016927">
    <property type="component" value="Unassembled WGS sequence"/>
</dbReference>
<organism evidence="2 3">
    <name type="scientific">Nosema bombycis (strain CQ1 / CVCC 102059)</name>
    <name type="common">Microsporidian parasite</name>
    <name type="synonym">Pebrine of silkworm</name>
    <dbReference type="NCBI Taxonomy" id="578461"/>
    <lineage>
        <taxon>Eukaryota</taxon>
        <taxon>Fungi</taxon>
        <taxon>Fungi incertae sedis</taxon>
        <taxon>Microsporidia</taxon>
        <taxon>Nosematidae</taxon>
        <taxon>Nosema</taxon>
    </lineage>
</organism>
<dbReference type="AlphaFoldDB" id="R0KP45"/>
<keyword evidence="3" id="KW-1185">Reference proteome</keyword>
<protein>
    <submittedName>
        <fullName evidence="2">Uncharacterized protein</fullName>
    </submittedName>
</protein>
<dbReference type="HOGENOM" id="CLU_1886356_0_0_1"/>
<reference evidence="2 3" key="1">
    <citation type="journal article" date="2013" name="BMC Genomics">
        <title>Comparative genomics of parasitic silkworm microsporidia reveal an association between genome expansion and host adaptation.</title>
        <authorList>
            <person name="Pan G."/>
            <person name="Xu J."/>
            <person name="Li T."/>
            <person name="Xia Q."/>
            <person name="Liu S.L."/>
            <person name="Zhang G."/>
            <person name="Li S."/>
            <person name="Li C."/>
            <person name="Liu H."/>
            <person name="Yang L."/>
            <person name="Liu T."/>
            <person name="Zhang X."/>
            <person name="Wu Z."/>
            <person name="Fan W."/>
            <person name="Dang X."/>
            <person name="Xiang H."/>
            <person name="Tao M."/>
            <person name="Li Y."/>
            <person name="Hu J."/>
            <person name="Li Z."/>
            <person name="Lin L."/>
            <person name="Luo J."/>
            <person name="Geng L."/>
            <person name="Wang L."/>
            <person name="Long M."/>
            <person name="Wan Y."/>
            <person name="He N."/>
            <person name="Zhang Z."/>
            <person name="Lu C."/>
            <person name="Keeling P.J."/>
            <person name="Wang J."/>
            <person name="Xiang Z."/>
            <person name="Zhou Z."/>
        </authorList>
    </citation>
    <scope>NUCLEOTIDE SEQUENCE [LARGE SCALE GENOMIC DNA]</scope>
    <source>
        <strain evidence="3">CQ1 / CVCC 102059</strain>
    </source>
</reference>